<feature type="signal peptide" evidence="2">
    <location>
        <begin position="1"/>
        <end position="19"/>
    </location>
</feature>
<name>A0A255ZQX2_9FLAO</name>
<dbReference type="AlphaFoldDB" id="A0A255ZQX2"/>
<evidence type="ECO:0000256" key="1">
    <source>
        <dbReference type="ARBA" id="ARBA00022729"/>
    </source>
</evidence>
<dbReference type="RefSeq" id="WP_094486425.1">
    <property type="nucleotide sequence ID" value="NZ_NOXX01000198.1"/>
</dbReference>
<dbReference type="EMBL" id="NOXX01000198">
    <property type="protein sequence ID" value="OYQ43792.1"/>
    <property type="molecule type" value="Genomic_DNA"/>
</dbReference>
<dbReference type="Proteomes" id="UP000216035">
    <property type="component" value="Unassembled WGS sequence"/>
</dbReference>
<dbReference type="Pfam" id="PF18962">
    <property type="entry name" value="Por_Secre_tail"/>
    <property type="match status" value="1"/>
</dbReference>
<reference evidence="4 5" key="1">
    <citation type="submission" date="2017-07" db="EMBL/GenBank/DDBJ databases">
        <title>Flavobacterium cyanobacteriorum sp. nov., isolated from cyanobacterial aggregates in a eutrophic lake.</title>
        <authorList>
            <person name="Cai H."/>
        </authorList>
    </citation>
    <scope>NUCLEOTIDE SEQUENCE [LARGE SCALE GENOMIC DNA]</scope>
    <source>
        <strain evidence="4 5">TH167</strain>
    </source>
</reference>
<keyword evidence="1 2" id="KW-0732">Signal</keyword>
<dbReference type="InterPro" id="IPR026444">
    <property type="entry name" value="Secre_tail"/>
</dbReference>
<protein>
    <recommendedName>
        <fullName evidence="3">Secretion system C-terminal sorting domain-containing protein</fullName>
    </recommendedName>
</protein>
<proteinExistence type="predicted"/>
<evidence type="ECO:0000313" key="4">
    <source>
        <dbReference type="EMBL" id="OYQ43792.1"/>
    </source>
</evidence>
<evidence type="ECO:0000259" key="3">
    <source>
        <dbReference type="Pfam" id="PF18962"/>
    </source>
</evidence>
<comment type="caution">
    <text evidence="4">The sequence shown here is derived from an EMBL/GenBank/DDBJ whole genome shotgun (WGS) entry which is preliminary data.</text>
</comment>
<accession>A0A255ZQX2</accession>
<evidence type="ECO:0000313" key="5">
    <source>
        <dbReference type="Proteomes" id="UP000216035"/>
    </source>
</evidence>
<feature type="chain" id="PRO_5012942759" description="Secretion system C-terminal sorting domain-containing protein" evidence="2">
    <location>
        <begin position="20"/>
        <end position="570"/>
    </location>
</feature>
<evidence type="ECO:0000256" key="2">
    <source>
        <dbReference type="SAM" id="SignalP"/>
    </source>
</evidence>
<feature type="domain" description="Secretion system C-terminal sorting" evidence="3">
    <location>
        <begin position="500"/>
        <end position="569"/>
    </location>
</feature>
<sequence length="570" mass="59271">MKKLYTLSLVLFAGLTSFAQVFFSENMGTPTSTTAIAAHTFQNAAPIVFSGTADARATVVSTGYSGASGSGNIFFNGDAEFFQIDGLNTAAYSQANITLSFGYTGTSALILEQSTNATDWTPITYTLATGSAWQLVVADANQIIPSATLSLRWRATSTAQIRIDDVKLSNGGSTCTLALGATAVNCDDNTSGVDTYTATLAFTGGGSTAVTISTNAGTVSGDNPSTAATGTITVSGVNEGTALVVTITGGDCNLSATIASPQCKPILNLPVNEPFDYPANVDLNTVGAWSTFNTGDNPTIQAGSLAYTGVAQVGNSVTFAGTGTEADLRFQPVTTDFLYASFLLNVTDYSNVPDTATSGNPTYFAALSPSGTNYVARVFIRKAGTQFNLGGSNSGNIADGQWDANNYDLNNPVLVVVGYDFANNVIKYWFNPTVAGFNANTPATFEITPSSAITTLNGFILRQDGASSTPTMTIDALRIGLAPGDVLTRNEQTAISGLKVYPNPVTNGILNIETAANAERNVQIFDIVGKQVVNLTTATNNINVSALRSGVYVAKITEEGKTATVKFVVK</sequence>
<keyword evidence="5" id="KW-1185">Reference proteome</keyword>
<gene>
    <name evidence="4" type="ORF">CHX27_08910</name>
</gene>
<organism evidence="4 5">
    <name type="scientific">Flavobacterium aurantiibacter</name>
    <dbReference type="NCBI Taxonomy" id="2023067"/>
    <lineage>
        <taxon>Bacteria</taxon>
        <taxon>Pseudomonadati</taxon>
        <taxon>Bacteroidota</taxon>
        <taxon>Flavobacteriia</taxon>
        <taxon>Flavobacteriales</taxon>
        <taxon>Flavobacteriaceae</taxon>
        <taxon>Flavobacterium</taxon>
    </lineage>
</organism>
<dbReference type="NCBIfam" id="TIGR04183">
    <property type="entry name" value="Por_Secre_tail"/>
    <property type="match status" value="1"/>
</dbReference>
<dbReference type="OrthoDB" id="1056765at2"/>